<name>A0A5E4M6K0_9HEMI</name>
<keyword evidence="3" id="KW-1185">Reference proteome</keyword>
<sequence>MQSKCKTSRGGCCRGERKMVKCAATAIEKMKDMFGTAVCTLDDPSGKPPIATSGCVMDAKCQMLGCPFRGTGVAPNVLQGLCEKPLEGNGRTDQNAMVLLPGEVGLRGDRATFYLGSSDGQTAPIPDDSQSAGAVYYNIRPTQPPATVTAGRGPAKSVIPPNPPKPRKHVMQMLPVLPKSTKPAVGPVTGLPISEDEHVFVIRLGKRHNEPDEKARLQIEMRMPKIKIPVTTEVPSQYMESDLLPAVSSGDKDGGKGKKKGKK</sequence>
<organism evidence="2 3">
    <name type="scientific">Cinara cedri</name>
    <dbReference type="NCBI Taxonomy" id="506608"/>
    <lineage>
        <taxon>Eukaryota</taxon>
        <taxon>Metazoa</taxon>
        <taxon>Ecdysozoa</taxon>
        <taxon>Arthropoda</taxon>
        <taxon>Hexapoda</taxon>
        <taxon>Insecta</taxon>
        <taxon>Pterygota</taxon>
        <taxon>Neoptera</taxon>
        <taxon>Paraneoptera</taxon>
        <taxon>Hemiptera</taxon>
        <taxon>Sternorrhyncha</taxon>
        <taxon>Aphidomorpha</taxon>
        <taxon>Aphidoidea</taxon>
        <taxon>Aphididae</taxon>
        <taxon>Lachninae</taxon>
        <taxon>Cinara</taxon>
    </lineage>
</organism>
<feature type="region of interest" description="Disordered" evidence="1">
    <location>
        <begin position="144"/>
        <end position="167"/>
    </location>
</feature>
<reference evidence="2 3" key="1">
    <citation type="submission" date="2019-08" db="EMBL/GenBank/DDBJ databases">
        <authorList>
            <person name="Alioto T."/>
            <person name="Alioto T."/>
            <person name="Gomez Garrido J."/>
        </authorList>
    </citation>
    <scope>NUCLEOTIDE SEQUENCE [LARGE SCALE GENOMIC DNA]</scope>
</reference>
<protein>
    <submittedName>
        <fullName evidence="2">Uncharacterized protein</fullName>
    </submittedName>
</protein>
<dbReference type="AlphaFoldDB" id="A0A5E4M6K0"/>
<dbReference type="OrthoDB" id="6629452at2759"/>
<evidence type="ECO:0000313" key="2">
    <source>
        <dbReference type="EMBL" id="VVC26886.1"/>
    </source>
</evidence>
<evidence type="ECO:0000313" key="3">
    <source>
        <dbReference type="Proteomes" id="UP000325440"/>
    </source>
</evidence>
<feature type="region of interest" description="Disordered" evidence="1">
    <location>
        <begin position="233"/>
        <end position="263"/>
    </location>
</feature>
<gene>
    <name evidence="2" type="ORF">CINCED_3A014143</name>
</gene>
<dbReference type="Proteomes" id="UP000325440">
    <property type="component" value="Unassembled WGS sequence"/>
</dbReference>
<proteinExistence type="predicted"/>
<dbReference type="EMBL" id="CABPRJ010000051">
    <property type="protein sequence ID" value="VVC26886.1"/>
    <property type="molecule type" value="Genomic_DNA"/>
</dbReference>
<accession>A0A5E4M6K0</accession>
<evidence type="ECO:0000256" key="1">
    <source>
        <dbReference type="SAM" id="MobiDB-lite"/>
    </source>
</evidence>